<evidence type="ECO:0000313" key="6">
    <source>
        <dbReference type="Proteomes" id="UP000198418"/>
    </source>
</evidence>
<accession>A0A212R3M6</accession>
<evidence type="ECO:0000256" key="1">
    <source>
        <dbReference type="ARBA" id="ARBA00009477"/>
    </source>
</evidence>
<dbReference type="Gene3D" id="2.40.50.100">
    <property type="match status" value="1"/>
</dbReference>
<dbReference type="Gene3D" id="2.40.420.20">
    <property type="match status" value="1"/>
</dbReference>
<reference evidence="6" key="1">
    <citation type="submission" date="2017-06" db="EMBL/GenBank/DDBJ databases">
        <authorList>
            <person name="Varghese N."/>
            <person name="Submissions S."/>
        </authorList>
    </citation>
    <scope>NUCLEOTIDE SEQUENCE [LARGE SCALE GENOMIC DNA]</scope>
    <source>
        <strain evidence="6">DSM 137</strain>
    </source>
</reference>
<dbReference type="SUPFAM" id="SSF111369">
    <property type="entry name" value="HlyD-like secretion proteins"/>
    <property type="match status" value="1"/>
</dbReference>
<feature type="coiled-coil region" evidence="2">
    <location>
        <begin position="134"/>
        <end position="161"/>
    </location>
</feature>
<evidence type="ECO:0000259" key="3">
    <source>
        <dbReference type="Pfam" id="PF25917"/>
    </source>
</evidence>
<dbReference type="Pfam" id="PF25917">
    <property type="entry name" value="BSH_RND"/>
    <property type="match status" value="1"/>
</dbReference>
<dbReference type="Gene3D" id="1.10.287.470">
    <property type="entry name" value="Helix hairpin bin"/>
    <property type="match status" value="1"/>
</dbReference>
<dbReference type="GO" id="GO:0015562">
    <property type="term" value="F:efflux transmembrane transporter activity"/>
    <property type="evidence" value="ECO:0007669"/>
    <property type="project" value="TreeGrafter"/>
</dbReference>
<dbReference type="AlphaFoldDB" id="A0A212R3M6"/>
<dbReference type="InterPro" id="IPR006143">
    <property type="entry name" value="RND_pump_MFP"/>
</dbReference>
<comment type="similarity">
    <text evidence="1">Belongs to the membrane fusion protein (MFP) (TC 8.A.1) family.</text>
</comment>
<name>A0A212R3M6_RHOAC</name>
<dbReference type="PROSITE" id="PS51257">
    <property type="entry name" value="PROKAR_LIPOPROTEIN"/>
    <property type="match status" value="1"/>
</dbReference>
<dbReference type="Gene3D" id="2.40.30.170">
    <property type="match status" value="1"/>
</dbReference>
<dbReference type="NCBIfam" id="TIGR01730">
    <property type="entry name" value="RND_mfp"/>
    <property type="match status" value="1"/>
</dbReference>
<evidence type="ECO:0000313" key="5">
    <source>
        <dbReference type="EMBL" id="SNB66602.1"/>
    </source>
</evidence>
<dbReference type="RefSeq" id="WP_088519979.1">
    <property type="nucleotide sequence ID" value="NZ_FYDG01000002.1"/>
</dbReference>
<protein>
    <submittedName>
        <fullName evidence="5">RND family efflux transporter, MFP subunit</fullName>
    </submittedName>
</protein>
<keyword evidence="6" id="KW-1185">Reference proteome</keyword>
<feature type="domain" description="Multidrug resistance protein MdtA-like barrel-sandwich hybrid" evidence="3">
    <location>
        <begin position="62"/>
        <end position="195"/>
    </location>
</feature>
<evidence type="ECO:0000259" key="4">
    <source>
        <dbReference type="Pfam" id="PF25954"/>
    </source>
</evidence>
<dbReference type="OrthoDB" id="9813967at2"/>
<gene>
    <name evidence="5" type="ORF">SAMN06265338_102488</name>
</gene>
<dbReference type="Proteomes" id="UP000198418">
    <property type="component" value="Unassembled WGS sequence"/>
</dbReference>
<organism evidence="5 6">
    <name type="scientific">Rhodoblastus acidophilus</name>
    <name type="common">Rhodopseudomonas acidophila</name>
    <dbReference type="NCBI Taxonomy" id="1074"/>
    <lineage>
        <taxon>Bacteria</taxon>
        <taxon>Pseudomonadati</taxon>
        <taxon>Pseudomonadota</taxon>
        <taxon>Alphaproteobacteria</taxon>
        <taxon>Hyphomicrobiales</taxon>
        <taxon>Rhodoblastaceae</taxon>
        <taxon>Rhodoblastus</taxon>
    </lineage>
</organism>
<dbReference type="InterPro" id="IPR058792">
    <property type="entry name" value="Beta-barrel_RND_2"/>
</dbReference>
<dbReference type="InterPro" id="IPR058625">
    <property type="entry name" value="MdtA-like_BSH"/>
</dbReference>
<dbReference type="Pfam" id="PF25954">
    <property type="entry name" value="Beta-barrel_RND_2"/>
    <property type="match status" value="1"/>
</dbReference>
<proteinExistence type="inferred from homology"/>
<dbReference type="PANTHER" id="PTHR30469:SF15">
    <property type="entry name" value="HLYD FAMILY OF SECRETION PROTEINS"/>
    <property type="match status" value="1"/>
</dbReference>
<dbReference type="GO" id="GO:1990281">
    <property type="term" value="C:efflux pump complex"/>
    <property type="evidence" value="ECO:0007669"/>
    <property type="project" value="TreeGrafter"/>
</dbReference>
<feature type="domain" description="CusB-like beta-barrel" evidence="4">
    <location>
        <begin position="205"/>
        <end position="276"/>
    </location>
</feature>
<evidence type="ECO:0000256" key="2">
    <source>
        <dbReference type="SAM" id="Coils"/>
    </source>
</evidence>
<keyword evidence="2" id="KW-0175">Coiled coil</keyword>
<dbReference type="PANTHER" id="PTHR30469">
    <property type="entry name" value="MULTIDRUG RESISTANCE PROTEIN MDTA"/>
    <property type="match status" value="1"/>
</dbReference>
<sequence length="356" mass="37372">MRRLSAAAALAGLALLAGCGKEQPKAEPPRPALTVIAAPAPAFDTAFSGTIQPQTQSALSFRVLGRIISRPIKAGDRVEAGQIVAAIDPTSYEAAARAAAATLASARAQFENAASTEARQSALLAKKTASQAAFDSAEQARASAQASMQQAEASLVKAREQLSYTVLRAEYSGIVTTTSAEIGQTVSPGQAVANVAEPTRRDAVIDAPEAAIDSFFLGEKFTVALQINPEIVASGSLREISPESDAATRSRRLKIALENPNREFRLGSTISARVASGEDPLIRLPVSAVLHEGDKTSVFIVDPQTMKVALRAIDVAPDRDGRFLVRGGLRGDERVVVAGVHRLKDGQQVRLFGSAP</sequence>
<dbReference type="EMBL" id="FYDG01000002">
    <property type="protein sequence ID" value="SNB66602.1"/>
    <property type="molecule type" value="Genomic_DNA"/>
</dbReference>